<name>A0A6C0DVU9_9ZZZZ</name>
<proteinExistence type="predicted"/>
<accession>A0A6C0DVU9</accession>
<organism evidence="2">
    <name type="scientific">viral metagenome</name>
    <dbReference type="NCBI Taxonomy" id="1070528"/>
    <lineage>
        <taxon>unclassified sequences</taxon>
        <taxon>metagenomes</taxon>
        <taxon>organismal metagenomes</taxon>
    </lineage>
</organism>
<protein>
    <submittedName>
        <fullName evidence="2">Uncharacterized protein</fullName>
    </submittedName>
</protein>
<evidence type="ECO:0000313" key="2">
    <source>
        <dbReference type="EMBL" id="QHT20403.1"/>
    </source>
</evidence>
<evidence type="ECO:0000256" key="1">
    <source>
        <dbReference type="SAM" id="MobiDB-lite"/>
    </source>
</evidence>
<feature type="region of interest" description="Disordered" evidence="1">
    <location>
        <begin position="1"/>
        <end position="20"/>
    </location>
</feature>
<reference evidence="2" key="1">
    <citation type="journal article" date="2020" name="Nature">
        <title>Giant virus diversity and host interactions through global metagenomics.</title>
        <authorList>
            <person name="Schulz F."/>
            <person name="Roux S."/>
            <person name="Paez-Espino D."/>
            <person name="Jungbluth S."/>
            <person name="Walsh D.A."/>
            <person name="Denef V.J."/>
            <person name="McMahon K.D."/>
            <person name="Konstantinidis K.T."/>
            <person name="Eloe-Fadrosh E.A."/>
            <person name="Kyrpides N.C."/>
            <person name="Woyke T."/>
        </authorList>
    </citation>
    <scope>NUCLEOTIDE SEQUENCE</scope>
    <source>
        <strain evidence="2">GVMAG-M-3300023174-60</strain>
    </source>
</reference>
<sequence length="848" mass="93097">MSKLVKRNKKHKGGTTPHPPNALEILLDMDSFHDFWSGRGLSVRLTEILKNGLLRGTINYLGIPGIALPQPYFLVPIGKGMTAQYPIILEYADHIVSQFPDPFNKIRIADVEKTTAKAFGIPIDPSVNGSTGMYDLTGIENTPAKNLERVQAAYFELTPEDLKGNNDKFANIVRVALGVHNELDYVHILCDAGFGEMEKVGQKAKLQGDSSPHRLRCIITPQVIGDSALTSTSSLNKEPIIYCAPETVASSQTFNSDSNVFTKDEYSVSYKDDGMCENIPTNFSLIIKSREGRELVNKNFGTENWSQGPSAELLANCFVLRYLQNNPGLVPDQEAQKDAAVKGIEKFYKKAVEGIKKTPKDGMVDIWGQLEKHNVDPYLFLDLKRGGDRDQMVAALIASKIYNNLIFCTGDLLCAVAAFINGLATVYQVASKGKTYIKVWRKGVGLPLLKMAPPFMPYTMGGAITRSQAAKARLAALAGQAGAKNLDDLGVKVAAAAAAGHFGVFELAGIKNNAASERAAAAEAANRHSEVSEDVVEDENLTTEDLIRDISSQATNFIKTQISTAYPPINILSQLAIIVDEFNRLMELGKILVAAGQSPNSNMLSPLNTAINALRLLTNNKGYPDVDLVNVPQAQAYYTVQATDQFNSLNTSPELEKQAQLRRGMLSLPPSESIVNASKDIYGFLIDKYNNKFATNPIFQSFKLILDPYSSANPLTPKIGYFGTEPITYAAAQGKNLFAVGLVALTLLNDMISGSFTRKTSVATTILYGTSYTTKHLPRLTEETAITYNTILGHITRALVLYDDPLKPLVPTEVYRLIAGGNRRIRKTLKRSKNIRRKKHQKTYRKQK</sequence>
<dbReference type="AlphaFoldDB" id="A0A6C0DVU9"/>
<feature type="compositionally biased region" description="Basic residues" evidence="1">
    <location>
        <begin position="1"/>
        <end position="13"/>
    </location>
</feature>
<dbReference type="EMBL" id="MN739677">
    <property type="protein sequence ID" value="QHT20403.1"/>
    <property type="molecule type" value="Genomic_DNA"/>
</dbReference>